<comment type="caution">
    <text evidence="11">The sequence shown here is derived from an EMBL/GenBank/DDBJ whole genome shotgun (WGS) entry which is preliminary data.</text>
</comment>
<evidence type="ECO:0000256" key="6">
    <source>
        <dbReference type="PROSITE-ProRule" id="PRU00039"/>
    </source>
</evidence>
<comment type="subcellular location">
    <subcellularLocation>
        <location evidence="1">Secreted</location>
    </subcellularLocation>
</comment>
<name>A0AAE0QNH0_9TELE</name>
<dbReference type="SMART" id="SM00216">
    <property type="entry name" value="VWD"/>
    <property type="match status" value="2"/>
</dbReference>
<keyword evidence="12" id="KW-1185">Reference proteome</keyword>
<dbReference type="PROSITE" id="PS51233">
    <property type="entry name" value="VWFD"/>
    <property type="match status" value="3"/>
</dbReference>
<dbReference type="InterPro" id="IPR001007">
    <property type="entry name" value="VWF_dom"/>
</dbReference>
<dbReference type="InterPro" id="IPR006207">
    <property type="entry name" value="Cys_knot_C"/>
</dbReference>
<dbReference type="Pfam" id="PF08742">
    <property type="entry name" value="C8"/>
    <property type="match status" value="3"/>
</dbReference>
<feature type="domain" description="VWFC" evidence="9">
    <location>
        <begin position="2452"/>
        <end position="2512"/>
    </location>
</feature>
<dbReference type="CDD" id="cd19941">
    <property type="entry name" value="TIL"/>
    <property type="match status" value="2"/>
</dbReference>
<feature type="disulfide bond" evidence="6">
    <location>
        <begin position="2727"/>
        <end position="2779"/>
    </location>
</feature>
<evidence type="ECO:0000313" key="11">
    <source>
        <dbReference type="EMBL" id="KAK3526304.1"/>
    </source>
</evidence>
<evidence type="ECO:0000256" key="3">
    <source>
        <dbReference type="ARBA" id="ARBA00022737"/>
    </source>
</evidence>
<gene>
    <name evidence="11" type="ORF">QTP70_022760</name>
</gene>
<comment type="caution">
    <text evidence="6">Lacks conserved residue(s) required for the propagation of feature annotation.</text>
</comment>
<dbReference type="PROSITE" id="PS01225">
    <property type="entry name" value="CTCK_2"/>
    <property type="match status" value="1"/>
</dbReference>
<dbReference type="SMART" id="SM00041">
    <property type="entry name" value="CT"/>
    <property type="match status" value="1"/>
</dbReference>
<dbReference type="InterPro" id="IPR036084">
    <property type="entry name" value="Ser_inhib-like_sf"/>
</dbReference>
<feature type="domain" description="VWFD" evidence="10">
    <location>
        <begin position="1"/>
        <end position="128"/>
    </location>
</feature>
<dbReference type="PANTHER" id="PTHR11339:SF408">
    <property type="entry name" value="MUCIN-5B"/>
    <property type="match status" value="1"/>
</dbReference>
<feature type="disulfide bond" evidence="6">
    <location>
        <begin position="2712"/>
        <end position="2761"/>
    </location>
</feature>
<evidence type="ECO:0000256" key="2">
    <source>
        <dbReference type="ARBA" id="ARBA00022525"/>
    </source>
</evidence>
<evidence type="ECO:0000256" key="1">
    <source>
        <dbReference type="ARBA" id="ARBA00004613"/>
    </source>
</evidence>
<feature type="domain" description="CTCK" evidence="8">
    <location>
        <begin position="2693"/>
        <end position="2785"/>
    </location>
</feature>
<dbReference type="InterPro" id="IPR050780">
    <property type="entry name" value="Mucin_vWF_Thrombospondin_sf"/>
</dbReference>
<protein>
    <submittedName>
        <fullName evidence="11">Uncharacterized protein</fullName>
    </submittedName>
</protein>
<evidence type="ECO:0000256" key="7">
    <source>
        <dbReference type="SAM" id="MobiDB-lite"/>
    </source>
</evidence>
<dbReference type="Gene3D" id="2.10.25.10">
    <property type="entry name" value="Laminin"/>
    <property type="match status" value="2"/>
</dbReference>
<dbReference type="GO" id="GO:0031012">
    <property type="term" value="C:extracellular matrix"/>
    <property type="evidence" value="ECO:0007669"/>
    <property type="project" value="TreeGrafter"/>
</dbReference>
<evidence type="ECO:0000259" key="10">
    <source>
        <dbReference type="PROSITE" id="PS51233"/>
    </source>
</evidence>
<dbReference type="SMART" id="SM00214">
    <property type="entry name" value="VWC"/>
    <property type="match status" value="4"/>
</dbReference>
<proteinExistence type="predicted"/>
<dbReference type="InterPro" id="IPR001846">
    <property type="entry name" value="VWF_type-D"/>
</dbReference>
<dbReference type="SMART" id="SM00215">
    <property type="entry name" value="VWC_out"/>
    <property type="match status" value="2"/>
</dbReference>
<feature type="domain" description="VWFD" evidence="10">
    <location>
        <begin position="420"/>
        <end position="619"/>
    </location>
</feature>
<dbReference type="FunFam" id="2.10.25.10:FF:000674">
    <property type="entry name" value="Mucin-2"/>
    <property type="match status" value="1"/>
</dbReference>
<dbReference type="Pfam" id="PF25962">
    <property type="entry name" value="TIL_OTOGL_Mucin"/>
    <property type="match status" value="1"/>
</dbReference>
<feature type="domain" description="VWFC" evidence="9">
    <location>
        <begin position="2550"/>
        <end position="2617"/>
    </location>
</feature>
<organism evidence="11 12">
    <name type="scientific">Hemibagrus guttatus</name>
    <dbReference type="NCBI Taxonomy" id="175788"/>
    <lineage>
        <taxon>Eukaryota</taxon>
        <taxon>Metazoa</taxon>
        <taxon>Chordata</taxon>
        <taxon>Craniata</taxon>
        <taxon>Vertebrata</taxon>
        <taxon>Euteleostomi</taxon>
        <taxon>Actinopterygii</taxon>
        <taxon>Neopterygii</taxon>
        <taxon>Teleostei</taxon>
        <taxon>Ostariophysi</taxon>
        <taxon>Siluriformes</taxon>
        <taxon>Bagridae</taxon>
        <taxon>Hemibagrus</taxon>
    </lineage>
</organism>
<dbReference type="SUPFAM" id="SSF57603">
    <property type="entry name" value="FnI-like domain"/>
    <property type="match status" value="1"/>
</dbReference>
<reference evidence="11" key="1">
    <citation type="submission" date="2023-06" db="EMBL/GenBank/DDBJ databases">
        <title>Male Hemibagrus guttatus genome.</title>
        <authorList>
            <person name="Bian C."/>
        </authorList>
    </citation>
    <scope>NUCLEOTIDE SEQUENCE</scope>
    <source>
        <strain evidence="11">Male_cb2023</strain>
        <tissue evidence="11">Muscle</tissue>
    </source>
</reference>
<dbReference type="Proteomes" id="UP001274896">
    <property type="component" value="Unassembled WGS sequence"/>
</dbReference>
<keyword evidence="5" id="KW-0325">Glycoprotein</keyword>
<keyword evidence="3" id="KW-0677">Repeat</keyword>
<dbReference type="InterPro" id="IPR014853">
    <property type="entry name" value="VWF/SSPO/ZAN-like_Cys-rich_dom"/>
</dbReference>
<dbReference type="SUPFAM" id="SSF57567">
    <property type="entry name" value="Serine protease inhibitors"/>
    <property type="match status" value="3"/>
</dbReference>
<evidence type="ECO:0000259" key="9">
    <source>
        <dbReference type="PROSITE" id="PS50184"/>
    </source>
</evidence>
<keyword evidence="2" id="KW-0964">Secreted</keyword>
<evidence type="ECO:0000256" key="4">
    <source>
        <dbReference type="ARBA" id="ARBA00023157"/>
    </source>
</evidence>
<accession>A0AAE0QNH0</accession>
<sequence length="2786" mass="315907">MYTLSCKRSQSNQASVVTITATGTVLVDDIENKLPIFTVMEEEDQVKIFKPSTFFIIVQTPSLKIVIQLVTVMQVYLEASSQQKGTLSGLCGNFNDIQEDDFKTESGLIEGTATTFASTWKTMLCQDSGPSLYDPCSMSVEKENYAKEWCEKLSNPAGVFSPCHLELNPKDYVARCKYDACICDQSEECMCAAVSSYVYACAVRGIMLKSWRDNICNTYTKNCPGNMEYSYNQTSCRKTCRSLSENDRTCNLSYTPLDGCGCAKNTYLNDMNECVPASDCPCYVDREVVAPMQVISMAGSTCTCRDGTMHCIGHQEITTCTAPLVYFNCLNAEPGQKGTECQNSCQTPDSNQCTSTQCKSGCVCPEGLLADGQGGCVQEENCPCVHNGVFYQPGETVKADCNNCTCKNRKWICTKKECSRICTIYGDSHYISFDGRRYTFNGNCEYTLAQDYCSNSNKGTFRIITENIPCGTTGTTCSKAIKIYLGGKVCGLCGNYDGDWNNDFMTRGGEEVTQATEFGNSWKVSATCPEASNIHNPCDMRPYRQAWALKQCSILKSDVFRKCHTVVDPTQYYDACVRDTCACDAGGDCECFCTAVAAYASACSVQGVCILWRTPTICPLFCDYYNRNESCEWHYKPCGQSCMKTCRNPTGACYSEIPLLEGKAFRLNKPLATLRCFPQCPSDRPYLEEATNKCVAREECGCYDDETNTHHNVGDKIPTTKNCMKCYCTVQGPSCHYSQTDCYCEYNGQKYENGKIIYHTTDGDGACLTAICGQNGTIVRNLQLCQNETTPTTPVTVFNFTSSSNDYCNSTNNNRNNVSNNNTNNYSIYCNTTNHNRNRFYTNSGNISHDHRTTCSFNNNSNPICYSNYCNFPNYNRNSFYKYNGNINHDHRTTCSNNTTTTPVHYSNYCNPSNYNRNSFYNNNGNIKHDNKTTWSFNNNTPIHYTNYCNSTIHNFNNNRNNNNKPKCTNYNTICFKNHFYIDSGNIKHDHRTTCPNNNTNPGLYSNYCNSSDYNRNSFYNNSGNINHDHRTTSPNNNTTNPIHYSNYCNSTNYNRNSFYNNSGNINHDHRTTSPNNNTTNPIHYSNYCNSSDYNRNSFYNNTRNINHDHRTTSPNNTTNPIHYSNYCNSTNYNRNSFYNNPGNINHDHRTTCSFNNNPIHYSNYCNSTNYNRNSFYNNSGNINHDHRTTSPNNNTTNPIHYSNYCNSSDYNRNSFYNNTGNINHDHRTTSPNNTTNPIHYSNYCNSTNYNRNSFYNNPGNINHDHRTTCSFNNNPIHYSNYCNSTNYNRNSFYNDSGNINHDHRTTSPNNNTTNPIHYSNYCNSTNYIFNNNNNKPKCTNYNSICFNYCNSSDYNRNSFYSNSGNINHDHRTTCSFNNNTTNPIHYSNYCNSSNYNRNSFYNNSGNINHDHRTTSPNNTTNPIHHSNYCNSSDYNRNSFYNNSGNINHDHRTTCSFNNNTTNPIHYSNYCNSSNYNRNSFYNNSGNINHDHRTTSPNNTTNPIHYSNYCDSSDYNRNSFYNNSGNIKHDHRTTCPNNNTNPGLYSNYCNSSNYNRNSFYNNSGNINHDHRTTSPNNTTNPIHYSNYCNSSDYNRNSFYNNLGNINHDHRTTCSFNNNPIHYSNYCNSTNYNRNSFYNNSGNINHDHRTTSPNNNTTNPIHYSNYCNSTNYIFNNNNNKPKCTNYNSICFGNIKHDHRTTCPNNNTNPGLYSNYCNSSNYNRNSFYNNSGNINHDHRTTCSFNNNNPIQYSNYCNSSDYNRNCFYNNSGNINHDHRTTSLNNTTNPIHYINYCNSSDYNRNSFYSNSGNINHDHRTTSPNNTTNPIHYSNYCNSSNYNRNSFYNNSGNINHDHRTTSPNNNTTNPIPYSNYCNSSDYNRNSFYNNNGNINHDHRTTSRNNNTTNPIHYSNYCNSSDYNRNCFYNNSGNINHDHRITSLNNNTTNPIHYINYCNSSDYNRNSFYSNSGNINHDHRTTSPNNTTNPIHYRSVMYNQTDGTGWCFTAHCESGCSVVKKSGPCIIISTPTPYTSPQVSTITPTPAQKHCKFLDPPRKNGETWRKMCFEETCQDGSVISTPVQCLNSDLTVPVCENGIPPVKVYDKTGCCYHYECQCRCTGWGDPHYVSFDGTYYAFQGNCTYVLVQEIIKKYNFSVHIKNYMCDIEQALACPEYLTVYYKSYKIELRQTRNPTVNTVYVNNKKMTPVYTNADFTITTTGIAMTLDIPAIKAQVTFKGMFFLVSIPFSQFHNNTEGQCGNCDNNRSNDCKLPNGKVIKSCEEMAPKWRVNNTVCPITSPSTTKMPQITTRPNTTTGAQPCQQSAICKIIFSKAFEECHKDIDPENFYKACVYDVCHMRNATGCFSLEGYARMCAEESICVDWRDLTNGQCPHNCPKHKVYLPCGPKMEKSCNSGYNEKLINCESLVCRDHFREGCYCPNGTTLLDTTSDVCTEFCGCIGSDGKPKQPGDKWRSECKECTCSKNSMGPLCEPVQCPDPEPCTKAGYELEIVDCCPQCVCKPRLCPKDIKKCPVGFELVQNRTDNDCCITFYCEPKNVCVFSENVYLPGDKVPTGSCEVCVCGLTVNSSSNLLNTECTPMDCNTTCPMGFSYEDVPGKCCGNCVQKQCVYQDADQSNKITTAEVGQSWTHPSKPCVTFNCTKVNNVFVLVKIPPSCPEYNPQDCIPGTEQITSDGCCKTCQLHKCNLKKNTTYLEINDCTSIQPVEIASCSGSCDTKSIYSMAANTMMHHCTCCKELRTSSKKVQLRCANNTLKPYTYTYVEECGCHITNCTD</sequence>
<keyword evidence="4 6" id="KW-1015">Disulfide bond</keyword>
<dbReference type="PANTHER" id="PTHR11339">
    <property type="entry name" value="EXTRACELLULAR MATRIX GLYCOPROTEIN RELATED"/>
    <property type="match status" value="1"/>
</dbReference>
<dbReference type="Pfam" id="PF00094">
    <property type="entry name" value="VWD"/>
    <property type="match status" value="3"/>
</dbReference>
<dbReference type="PROSITE" id="PS50184">
    <property type="entry name" value="VWFC_2"/>
    <property type="match status" value="2"/>
</dbReference>
<feature type="domain" description="VWFD" evidence="10">
    <location>
        <begin position="2112"/>
        <end position="2290"/>
    </location>
</feature>
<feature type="region of interest" description="Disordered" evidence="7">
    <location>
        <begin position="1844"/>
        <end position="1865"/>
    </location>
</feature>
<feature type="disulfide bond" evidence="6">
    <location>
        <begin position="2723"/>
        <end position="2777"/>
    </location>
</feature>
<dbReference type="PROSITE" id="PS01185">
    <property type="entry name" value="CTCK_1"/>
    <property type="match status" value="1"/>
</dbReference>
<dbReference type="SMART" id="SM00832">
    <property type="entry name" value="C8"/>
    <property type="match status" value="3"/>
</dbReference>
<feature type="compositionally biased region" description="Low complexity" evidence="7">
    <location>
        <begin position="1856"/>
        <end position="1865"/>
    </location>
</feature>
<dbReference type="EMBL" id="JAUCMX010000013">
    <property type="protein sequence ID" value="KAK3526304.1"/>
    <property type="molecule type" value="Genomic_DNA"/>
</dbReference>
<dbReference type="InterPro" id="IPR058753">
    <property type="entry name" value="TIL_OTOGL_Mucin"/>
</dbReference>
<evidence type="ECO:0000259" key="8">
    <source>
        <dbReference type="PROSITE" id="PS01225"/>
    </source>
</evidence>
<evidence type="ECO:0000313" key="12">
    <source>
        <dbReference type="Proteomes" id="UP001274896"/>
    </source>
</evidence>
<evidence type="ECO:0000256" key="5">
    <source>
        <dbReference type="ARBA" id="ARBA00023180"/>
    </source>
</evidence>
<dbReference type="PROSITE" id="PS01208">
    <property type="entry name" value="VWFC_1"/>
    <property type="match status" value="1"/>
</dbReference>
<dbReference type="GO" id="GO:0005615">
    <property type="term" value="C:extracellular space"/>
    <property type="evidence" value="ECO:0007669"/>
    <property type="project" value="TreeGrafter"/>
</dbReference>